<dbReference type="eggNOG" id="ENOG502QTMS">
    <property type="taxonomic scope" value="Eukaryota"/>
</dbReference>
<dbReference type="OMA" id="YLTMNQM"/>
<dbReference type="SUPFAM" id="SSF53300">
    <property type="entry name" value="vWA-like"/>
    <property type="match status" value="1"/>
</dbReference>
<sequence length="666" mass="72838">MQAMSVAPVKVSTTPIFPTIPRAQTNKDFQVLLRVEAPPAADLNGHVPIDVVAVLDVSGSMNDPVAASPESNLQATRLDVLKASMKFIIRKLDDGDRLSIVAFNDGPVKEYSSGLLDVSGDGRSIAGKKIDRLQARGGSGSALMPELQEAVKILDERQGNSRNRVGFILLLTDGDDTTGFRWSRDVIHGAVGKYPVHTFALGAAHDPEALLHIAQESRGTYSFVDDGNLDKIAGALAVCLGGLKTVAAVDTRVSLKTAELGGARIVRVDSGGYESSVACGGASGEVVVGVLYAGEVKSFVVHLHVPAASSTTTFSSVECGYCDAAATVCDHHHHHHCHHRHHQQQLLAIGYSYSHAPGGEAVSIEGHGVFVERPEVAVFSVDGGRQRQTLLPSPVVMQHMVRFELLELVAGFAETEMLSKKGTMQLRGGGARAGDVLQGKWEEFRRARQFWGGVELDGLEEDVDAMVASLRSGLAYVSSWVSSHQMQRATAMGSPEKVIAEFMTPAMVIMLEEARKLPSPLPAAAEAARERRPGCKGGGDLHYVIRQRLELWSKVRREVPLMYQPSSEQEDVQLTALFREASLEAIDRAMHHDIYLVPTFTPYYPFRRNNTTNLDRSLSTTPSVLKCLTPLTFKYMFDRSFYSIKFMKYVKLYVYIKIYLTMNQMI</sequence>
<dbReference type="PANTHER" id="PTHR10579">
    <property type="entry name" value="CALCIUM-ACTIVATED CHLORIDE CHANNEL REGULATOR"/>
    <property type="match status" value="1"/>
</dbReference>
<dbReference type="PROSITE" id="PS50234">
    <property type="entry name" value="VWFA"/>
    <property type="match status" value="1"/>
</dbReference>
<organism evidence="2 3">
    <name type="scientific">Oryza sativa subsp. japonica</name>
    <name type="common">Rice</name>
    <dbReference type="NCBI Taxonomy" id="39947"/>
    <lineage>
        <taxon>Eukaryota</taxon>
        <taxon>Viridiplantae</taxon>
        <taxon>Streptophyta</taxon>
        <taxon>Embryophyta</taxon>
        <taxon>Tracheophyta</taxon>
        <taxon>Spermatophyta</taxon>
        <taxon>Magnoliopsida</taxon>
        <taxon>Liliopsida</taxon>
        <taxon>Poales</taxon>
        <taxon>Poaceae</taxon>
        <taxon>BOP clade</taxon>
        <taxon>Oryzoideae</taxon>
        <taxon>Oryzeae</taxon>
        <taxon>Oryzinae</taxon>
        <taxon>Oryza</taxon>
        <taxon>Oryza sativa</taxon>
    </lineage>
</organism>
<dbReference type="EMBL" id="AP014962">
    <property type="protein sequence ID" value="BAS98358.1"/>
    <property type="molecule type" value="Genomic_DNA"/>
</dbReference>
<reference evidence="2 3" key="2">
    <citation type="journal article" date="2013" name="Plant Cell Physiol.">
        <title>Rice Annotation Project Database (RAP-DB): an integrative and interactive database for rice genomics.</title>
        <authorList>
            <person name="Sakai H."/>
            <person name="Lee S.S."/>
            <person name="Tanaka T."/>
            <person name="Numa H."/>
            <person name="Kim J."/>
            <person name="Kawahara Y."/>
            <person name="Wakimoto H."/>
            <person name="Yang C.C."/>
            <person name="Iwamoto M."/>
            <person name="Abe T."/>
            <person name="Yamada Y."/>
            <person name="Muto A."/>
            <person name="Inokuchi H."/>
            <person name="Ikemura T."/>
            <person name="Matsumoto T."/>
            <person name="Sasaki T."/>
            <person name="Itoh T."/>
        </authorList>
    </citation>
    <scope>NUCLEOTIDE SEQUENCE [LARGE SCALE GENOMIC DNA]</scope>
    <source>
        <strain evidence="3">cv. Nipponbare</strain>
    </source>
</reference>
<evidence type="ECO:0007829" key="4">
    <source>
        <dbReference type="PeptideAtlas" id="A0A0P0WY66"/>
    </source>
</evidence>
<reference evidence="3" key="1">
    <citation type="journal article" date="2005" name="Nature">
        <title>The map-based sequence of the rice genome.</title>
        <authorList>
            <consortium name="International rice genome sequencing project (IRGSP)"/>
            <person name="Matsumoto T."/>
            <person name="Wu J."/>
            <person name="Kanamori H."/>
            <person name="Katayose Y."/>
            <person name="Fujisawa M."/>
            <person name="Namiki N."/>
            <person name="Mizuno H."/>
            <person name="Yamamoto K."/>
            <person name="Antonio B.A."/>
            <person name="Baba T."/>
            <person name="Sakata K."/>
            <person name="Nagamura Y."/>
            <person name="Aoki H."/>
            <person name="Arikawa K."/>
            <person name="Arita K."/>
            <person name="Bito T."/>
            <person name="Chiden Y."/>
            <person name="Fujitsuka N."/>
            <person name="Fukunaka R."/>
            <person name="Hamada M."/>
            <person name="Harada C."/>
            <person name="Hayashi A."/>
            <person name="Hijishita S."/>
            <person name="Honda M."/>
            <person name="Hosokawa S."/>
            <person name="Ichikawa Y."/>
            <person name="Idonuma A."/>
            <person name="Iijima M."/>
            <person name="Ikeda M."/>
            <person name="Ikeno M."/>
            <person name="Ito K."/>
            <person name="Ito S."/>
            <person name="Ito T."/>
            <person name="Ito Y."/>
            <person name="Ito Y."/>
            <person name="Iwabuchi A."/>
            <person name="Kamiya K."/>
            <person name="Karasawa W."/>
            <person name="Kurita K."/>
            <person name="Katagiri S."/>
            <person name="Kikuta A."/>
            <person name="Kobayashi H."/>
            <person name="Kobayashi N."/>
            <person name="Machita K."/>
            <person name="Maehara T."/>
            <person name="Masukawa M."/>
            <person name="Mizubayashi T."/>
            <person name="Mukai Y."/>
            <person name="Nagasaki H."/>
            <person name="Nagata Y."/>
            <person name="Naito S."/>
            <person name="Nakashima M."/>
            <person name="Nakama Y."/>
            <person name="Nakamichi Y."/>
            <person name="Nakamura M."/>
            <person name="Meguro A."/>
            <person name="Negishi M."/>
            <person name="Ohta I."/>
            <person name="Ohta T."/>
            <person name="Okamoto M."/>
            <person name="Ono N."/>
            <person name="Saji S."/>
            <person name="Sakaguchi M."/>
            <person name="Sakai K."/>
            <person name="Shibata M."/>
            <person name="Shimokawa T."/>
            <person name="Song J."/>
            <person name="Takazaki Y."/>
            <person name="Terasawa K."/>
            <person name="Tsugane M."/>
            <person name="Tsuji K."/>
            <person name="Ueda S."/>
            <person name="Waki K."/>
            <person name="Yamagata H."/>
            <person name="Yamamoto M."/>
            <person name="Yamamoto S."/>
            <person name="Yamane H."/>
            <person name="Yoshiki S."/>
            <person name="Yoshihara R."/>
            <person name="Yukawa K."/>
            <person name="Zhong H."/>
            <person name="Yano M."/>
            <person name="Yuan Q."/>
            <person name="Ouyang S."/>
            <person name="Liu J."/>
            <person name="Jones K.M."/>
            <person name="Gansberger K."/>
            <person name="Moffat K."/>
            <person name="Hill J."/>
            <person name="Bera J."/>
            <person name="Fadrosh D."/>
            <person name="Jin S."/>
            <person name="Johri S."/>
            <person name="Kim M."/>
            <person name="Overton L."/>
            <person name="Reardon M."/>
            <person name="Tsitrin T."/>
            <person name="Vuong H."/>
            <person name="Weaver B."/>
            <person name="Ciecko A."/>
            <person name="Tallon L."/>
            <person name="Jackson J."/>
            <person name="Pai G."/>
            <person name="Aken S.V."/>
            <person name="Utterback T."/>
            <person name="Reidmuller S."/>
            <person name="Feldblyum T."/>
            <person name="Hsiao J."/>
            <person name="Zismann V."/>
            <person name="Iobst S."/>
            <person name="de Vazeille A.R."/>
            <person name="Buell C.R."/>
            <person name="Ying K."/>
            <person name="Li Y."/>
            <person name="Lu T."/>
            <person name="Huang Y."/>
            <person name="Zhao Q."/>
            <person name="Feng Q."/>
            <person name="Zhang L."/>
            <person name="Zhu J."/>
            <person name="Weng Q."/>
            <person name="Mu J."/>
            <person name="Lu Y."/>
            <person name="Fan D."/>
            <person name="Liu Y."/>
            <person name="Guan J."/>
            <person name="Zhang Y."/>
            <person name="Yu S."/>
            <person name="Liu X."/>
            <person name="Zhang Y."/>
            <person name="Hong G."/>
            <person name="Han B."/>
            <person name="Choisne N."/>
            <person name="Demange N."/>
            <person name="Orjeda G."/>
            <person name="Samain S."/>
            <person name="Cattolico L."/>
            <person name="Pelletier E."/>
            <person name="Couloux A."/>
            <person name="Segurens B."/>
            <person name="Wincker P."/>
            <person name="D'Hont A."/>
            <person name="Scarpelli C."/>
            <person name="Weissenbach J."/>
            <person name="Salanoubat M."/>
            <person name="Quetier F."/>
            <person name="Yu Y."/>
            <person name="Kim H.R."/>
            <person name="Rambo T."/>
            <person name="Currie J."/>
            <person name="Collura K."/>
            <person name="Luo M."/>
            <person name="Yang T."/>
            <person name="Ammiraju J.S.S."/>
            <person name="Engler F."/>
            <person name="Soderlund C."/>
            <person name="Wing R.A."/>
            <person name="Palmer L.E."/>
            <person name="de la Bastide M."/>
            <person name="Spiegel L."/>
            <person name="Nascimento L."/>
            <person name="Zutavern T."/>
            <person name="O'Shaughnessy A."/>
            <person name="Dike S."/>
            <person name="Dedhia N."/>
            <person name="Preston R."/>
            <person name="Balija V."/>
            <person name="McCombie W.R."/>
            <person name="Chow T."/>
            <person name="Chen H."/>
            <person name="Chung M."/>
            <person name="Chen C."/>
            <person name="Shaw J."/>
            <person name="Wu H."/>
            <person name="Hsiao K."/>
            <person name="Chao Y."/>
            <person name="Chu M."/>
            <person name="Cheng C."/>
            <person name="Hour A."/>
            <person name="Lee P."/>
            <person name="Lin S."/>
            <person name="Lin Y."/>
            <person name="Liou J."/>
            <person name="Liu S."/>
            <person name="Hsing Y."/>
            <person name="Raghuvanshi S."/>
            <person name="Mohanty A."/>
            <person name="Bharti A.K."/>
            <person name="Gaur A."/>
            <person name="Gupta V."/>
            <person name="Kumar D."/>
            <person name="Ravi V."/>
            <person name="Vij S."/>
            <person name="Kapur A."/>
            <person name="Khurana P."/>
            <person name="Khurana P."/>
            <person name="Khurana J.P."/>
            <person name="Tyagi A.K."/>
            <person name="Gaikwad K."/>
            <person name="Singh A."/>
            <person name="Dalal V."/>
            <person name="Srivastava S."/>
            <person name="Dixit A."/>
            <person name="Pal A.K."/>
            <person name="Ghazi I.A."/>
            <person name="Yadav M."/>
            <person name="Pandit A."/>
            <person name="Bhargava A."/>
            <person name="Sureshbabu K."/>
            <person name="Batra K."/>
            <person name="Sharma T.R."/>
            <person name="Mohapatra T."/>
            <person name="Singh N.K."/>
            <person name="Messing J."/>
            <person name="Nelson A.B."/>
            <person name="Fuks G."/>
            <person name="Kavchok S."/>
            <person name="Keizer G."/>
            <person name="Linton E."/>
            <person name="Llaca V."/>
            <person name="Song R."/>
            <person name="Tanyolac B."/>
            <person name="Young S."/>
            <person name="Ho-Il K."/>
            <person name="Hahn J.H."/>
            <person name="Sangsakoo G."/>
            <person name="Vanavichit A."/>
            <person name="de Mattos Luiz.A.T."/>
            <person name="Zimmer P.D."/>
            <person name="Malone G."/>
            <person name="Dellagostin O."/>
            <person name="de Oliveira A.C."/>
            <person name="Bevan M."/>
            <person name="Bancroft I."/>
            <person name="Minx P."/>
            <person name="Cordum H."/>
            <person name="Wilson R."/>
            <person name="Cheng Z."/>
            <person name="Jin W."/>
            <person name="Jiang J."/>
            <person name="Leong S.A."/>
            <person name="Iwama H."/>
            <person name="Gojobori T."/>
            <person name="Itoh T."/>
            <person name="Niimura Y."/>
            <person name="Fujii Y."/>
            <person name="Habara T."/>
            <person name="Sakai H."/>
            <person name="Sato Y."/>
            <person name="Wilson G."/>
            <person name="Kumar K."/>
            <person name="McCouch S."/>
            <person name="Juretic N."/>
            <person name="Hoen D."/>
            <person name="Wright S."/>
            <person name="Bruskiewich R."/>
            <person name="Bureau T."/>
            <person name="Miyao A."/>
            <person name="Hirochika H."/>
            <person name="Nishikawa T."/>
            <person name="Kadowaki K."/>
            <person name="Sugiura M."/>
            <person name="Burr B."/>
            <person name="Sasaki T."/>
        </authorList>
    </citation>
    <scope>NUCLEOTIDE SEQUENCE [LARGE SCALE GENOMIC DNA]</scope>
    <source>
        <strain evidence="3">cv. Nipponbare</strain>
    </source>
</reference>
<dbReference type="InterPro" id="IPR036465">
    <property type="entry name" value="vWFA_dom_sf"/>
</dbReference>
<dbReference type="InterPro" id="IPR002035">
    <property type="entry name" value="VWF_A"/>
</dbReference>
<dbReference type="PANTHER" id="PTHR10579:SF57">
    <property type="entry name" value="OS11G0687100 PROTEIN"/>
    <property type="match status" value="1"/>
</dbReference>
<evidence type="ECO:0000259" key="1">
    <source>
        <dbReference type="PROSITE" id="PS50234"/>
    </source>
</evidence>
<accession>A0A0P0WY66</accession>
<gene>
    <name evidence="2" type="ordered locus">Os06g0578100</name>
    <name evidence="2" type="ORF">OSNPB_060578100</name>
</gene>
<reference evidence="2 3" key="3">
    <citation type="journal article" date="2013" name="Rice">
        <title>Improvement of the Oryza sativa Nipponbare reference genome using next generation sequence and optical map data.</title>
        <authorList>
            <person name="Kawahara Y."/>
            <person name="de la Bastide M."/>
            <person name="Hamilton J.P."/>
            <person name="Kanamori H."/>
            <person name="McCombie W.R."/>
            <person name="Ouyang S."/>
            <person name="Schwartz D.C."/>
            <person name="Tanaka T."/>
            <person name="Wu J."/>
            <person name="Zhou S."/>
            <person name="Childs K.L."/>
            <person name="Davidson R.M."/>
            <person name="Lin H."/>
            <person name="Quesada-Ocampo L."/>
            <person name="Vaillancourt B."/>
            <person name="Sakai H."/>
            <person name="Lee S.S."/>
            <person name="Kim J."/>
            <person name="Numa H."/>
            <person name="Itoh T."/>
            <person name="Buell C.R."/>
            <person name="Matsumoto T."/>
        </authorList>
    </citation>
    <scope>NUCLEOTIDE SEQUENCE [LARGE SCALE GENOMIC DNA]</scope>
    <source>
        <strain evidence="3">cv. Nipponbare</strain>
    </source>
</reference>
<feature type="domain" description="VWFA" evidence="1">
    <location>
        <begin position="50"/>
        <end position="236"/>
    </location>
</feature>
<dbReference type="AlphaFoldDB" id="A0A0P0WY66"/>
<keyword evidence="3" id="KW-1185">Reference proteome</keyword>
<dbReference type="InterPro" id="IPR051266">
    <property type="entry name" value="CLCR"/>
</dbReference>
<dbReference type="Gramene" id="Os06t0578100-00">
    <property type="protein sequence ID" value="Os06t0578100-00"/>
    <property type="gene ID" value="Os06g0578100"/>
</dbReference>
<dbReference type="Pfam" id="PF13768">
    <property type="entry name" value="VWA_3"/>
    <property type="match status" value="1"/>
</dbReference>
<protein>
    <submittedName>
        <fullName evidence="2">Os06g0578100 protein</fullName>
    </submittedName>
</protein>
<dbReference type="InParanoid" id="A0A0P0WY66"/>
<evidence type="ECO:0000313" key="3">
    <source>
        <dbReference type="Proteomes" id="UP000059680"/>
    </source>
</evidence>
<dbReference type="STRING" id="39947.A0A0P0WY66"/>
<name>A0A0P0WY66_ORYSJ</name>
<evidence type="ECO:0000313" key="2">
    <source>
        <dbReference type="EMBL" id="BAS98358.1"/>
    </source>
</evidence>
<keyword evidence="4" id="KW-1267">Proteomics identification</keyword>
<dbReference type="Proteomes" id="UP000059680">
    <property type="component" value="Chromosome 6"/>
</dbReference>
<dbReference type="SMR" id="A0A0P0WY66"/>
<proteinExistence type="evidence at protein level"/>
<dbReference type="PaxDb" id="39947-A0A0P0WY66"/>
<dbReference type="Gene3D" id="3.40.50.410">
    <property type="entry name" value="von Willebrand factor, type A domain"/>
    <property type="match status" value="1"/>
</dbReference>
<dbReference type="SMART" id="SM00327">
    <property type="entry name" value="VWA"/>
    <property type="match status" value="1"/>
</dbReference>